<proteinExistence type="predicted"/>
<reference evidence="2" key="1">
    <citation type="submission" date="2023-06" db="EMBL/GenBank/DDBJ databases">
        <title>Genome-scale phylogeny and comparative genomics of the fungal order Sordariales.</title>
        <authorList>
            <consortium name="Lawrence Berkeley National Laboratory"/>
            <person name="Hensen N."/>
            <person name="Bonometti L."/>
            <person name="Westerberg I."/>
            <person name="Brannstrom I.O."/>
            <person name="Guillou S."/>
            <person name="Cros-Aarteil S."/>
            <person name="Calhoun S."/>
            <person name="Haridas S."/>
            <person name="Kuo A."/>
            <person name="Mondo S."/>
            <person name="Pangilinan J."/>
            <person name="Riley R."/>
            <person name="Labutti K."/>
            <person name="Andreopoulos B."/>
            <person name="Lipzen A."/>
            <person name="Chen C."/>
            <person name="Yanf M."/>
            <person name="Daum C."/>
            <person name="Ng V."/>
            <person name="Clum A."/>
            <person name="Steindorff A."/>
            <person name="Ohm R."/>
            <person name="Martin F."/>
            <person name="Silar P."/>
            <person name="Natvig D."/>
            <person name="Lalanne C."/>
            <person name="Gautier V."/>
            <person name="Ament-Velasquez S.L."/>
            <person name="Kruys A."/>
            <person name="Hutchinson M.I."/>
            <person name="Powell A.J."/>
            <person name="Barry K."/>
            <person name="Miller A.N."/>
            <person name="Grigoriev I.V."/>
            <person name="Debuchy R."/>
            <person name="Gladieux P."/>
            <person name="Thoren M.H."/>
            <person name="Johannesson H."/>
        </authorList>
    </citation>
    <scope>NUCLEOTIDE SEQUENCE</scope>
    <source>
        <strain evidence="2">CBS 606.72</strain>
    </source>
</reference>
<name>A0AA39XGC7_9PEZI</name>
<evidence type="ECO:0000313" key="2">
    <source>
        <dbReference type="EMBL" id="KAK0633494.1"/>
    </source>
</evidence>
<evidence type="ECO:0000256" key="1">
    <source>
        <dbReference type="SAM" id="MobiDB-lite"/>
    </source>
</evidence>
<protein>
    <submittedName>
        <fullName evidence="2">Uncharacterized protein</fullName>
    </submittedName>
</protein>
<dbReference type="Proteomes" id="UP001175000">
    <property type="component" value="Unassembled WGS sequence"/>
</dbReference>
<keyword evidence="3" id="KW-1185">Reference proteome</keyword>
<organism evidence="2 3">
    <name type="scientific">Immersiella caudata</name>
    <dbReference type="NCBI Taxonomy" id="314043"/>
    <lineage>
        <taxon>Eukaryota</taxon>
        <taxon>Fungi</taxon>
        <taxon>Dikarya</taxon>
        <taxon>Ascomycota</taxon>
        <taxon>Pezizomycotina</taxon>
        <taxon>Sordariomycetes</taxon>
        <taxon>Sordariomycetidae</taxon>
        <taxon>Sordariales</taxon>
        <taxon>Lasiosphaeriaceae</taxon>
        <taxon>Immersiella</taxon>
    </lineage>
</organism>
<evidence type="ECO:0000313" key="3">
    <source>
        <dbReference type="Proteomes" id="UP001175000"/>
    </source>
</evidence>
<feature type="compositionally biased region" description="Basic and acidic residues" evidence="1">
    <location>
        <begin position="69"/>
        <end position="87"/>
    </location>
</feature>
<feature type="region of interest" description="Disordered" evidence="1">
    <location>
        <begin position="57"/>
        <end position="90"/>
    </location>
</feature>
<gene>
    <name evidence="2" type="ORF">B0T14DRAFT_70168</name>
</gene>
<sequence>MFEGTPRFFSPSLRVVTVTSTRTGNILSLGSHCCTWVRDEETADALSGCPAPAPGPNFRRGLGRVGSFSREHPDRLGRSTGHLPEHSPRRRRAHFPTRLLCSLGCGPAASCSCA</sequence>
<comment type="caution">
    <text evidence="2">The sequence shown here is derived from an EMBL/GenBank/DDBJ whole genome shotgun (WGS) entry which is preliminary data.</text>
</comment>
<accession>A0AA39XGC7</accession>
<dbReference type="AlphaFoldDB" id="A0AA39XGC7"/>
<dbReference type="EMBL" id="JAULSU010000001">
    <property type="protein sequence ID" value="KAK0633494.1"/>
    <property type="molecule type" value="Genomic_DNA"/>
</dbReference>